<dbReference type="InterPro" id="IPR050739">
    <property type="entry name" value="MFP"/>
</dbReference>
<evidence type="ECO:0000259" key="3">
    <source>
        <dbReference type="Pfam" id="PF25917"/>
    </source>
</evidence>
<dbReference type="Pfam" id="PF25917">
    <property type="entry name" value="BSH_RND"/>
    <property type="match status" value="1"/>
</dbReference>
<organism evidence="5 6">
    <name type="scientific">Novipirellula herctigrandis</name>
    <dbReference type="NCBI Taxonomy" id="2527986"/>
    <lineage>
        <taxon>Bacteria</taxon>
        <taxon>Pseudomonadati</taxon>
        <taxon>Planctomycetota</taxon>
        <taxon>Planctomycetia</taxon>
        <taxon>Pirellulales</taxon>
        <taxon>Pirellulaceae</taxon>
        <taxon>Novipirellula</taxon>
    </lineage>
</organism>
<dbReference type="Gene3D" id="1.10.287.470">
    <property type="entry name" value="Helix hairpin bin"/>
    <property type="match status" value="2"/>
</dbReference>
<dbReference type="OrthoDB" id="286173at2"/>
<sequence length="496" mass="54648">MLICILGVYLLAVWILFYKLKIATLDLKAKIVVFAIGLGIVASFFFMAQRFAPYTKDVYVQSFVVPMASQVSGRVTTVHVKENQSVSAGDPLFQIDTEPYELAVETLRAQLVEAKQTAFANYTALAAASETVRQADSQIQQAEDNITALLAALKTSMASQTQAEAQVELDEANVERTEKLIEGNAASKQELDTRRGEVKVSKAALLKANLDVRQAETALRVGQSQLNSAIAGREVAVAQVRQIQVRVQPQKTFEEMIDRRIERKADLEKLIQSSGDESNDERSAEKLTEMKEEVVELELHLGWLREHEASVVGLKEYLQGQLPRVKSLEAQLKRAQFDLKETTVLAPSKGYASNLQLTPGAFANAGSPLLSFVDSEQTWVVAIVTENGLGLVKPGDAVEITMALYPGKVLSGEVESVVWGVGQAQGVPSGTLPKVAKTERTQKYMVRLRLDDEASDLMLRQGSTAVAAIYTEHGRMLHIIRKVQIRIQSILNYLYV</sequence>
<keyword evidence="2" id="KW-0812">Transmembrane</keyword>
<reference evidence="5 6" key="1">
    <citation type="submission" date="2019-02" db="EMBL/GenBank/DDBJ databases">
        <title>Deep-cultivation of Planctomycetes and their phenomic and genomic characterization uncovers novel biology.</title>
        <authorList>
            <person name="Wiegand S."/>
            <person name="Jogler M."/>
            <person name="Boedeker C."/>
            <person name="Pinto D."/>
            <person name="Vollmers J."/>
            <person name="Rivas-Marin E."/>
            <person name="Kohn T."/>
            <person name="Peeters S.H."/>
            <person name="Heuer A."/>
            <person name="Rast P."/>
            <person name="Oberbeckmann S."/>
            <person name="Bunk B."/>
            <person name="Jeske O."/>
            <person name="Meyerdierks A."/>
            <person name="Storesund J.E."/>
            <person name="Kallscheuer N."/>
            <person name="Luecker S."/>
            <person name="Lage O.M."/>
            <person name="Pohl T."/>
            <person name="Merkel B.J."/>
            <person name="Hornburger P."/>
            <person name="Mueller R.-W."/>
            <person name="Bruemmer F."/>
            <person name="Labrenz M."/>
            <person name="Spormann A.M."/>
            <person name="Op Den Camp H."/>
            <person name="Overmann J."/>
            <person name="Amann R."/>
            <person name="Jetten M.S.M."/>
            <person name="Mascher T."/>
            <person name="Medema M.H."/>
            <person name="Devos D.P."/>
            <person name="Kaster A.-K."/>
            <person name="Ovreas L."/>
            <person name="Rohde M."/>
            <person name="Galperin M.Y."/>
            <person name="Jogler C."/>
        </authorList>
    </citation>
    <scope>NUCLEOTIDE SEQUENCE [LARGE SCALE GENOMIC DNA]</scope>
    <source>
        <strain evidence="5 6">CA13</strain>
    </source>
</reference>
<keyword evidence="1" id="KW-0175">Coiled coil</keyword>
<feature type="domain" description="CusB-like beta-barrel" evidence="4">
    <location>
        <begin position="379"/>
        <end position="418"/>
    </location>
</feature>
<dbReference type="RefSeq" id="WP_146397297.1">
    <property type="nucleotide sequence ID" value="NZ_SJPJ01000001.1"/>
</dbReference>
<protein>
    <submittedName>
        <fullName evidence="5">Inner membrane protein YiaV</fullName>
    </submittedName>
</protein>
<keyword evidence="2" id="KW-0472">Membrane</keyword>
<dbReference type="Gene3D" id="2.40.30.170">
    <property type="match status" value="1"/>
</dbReference>
<accession>A0A5C5Z2Y1</accession>
<proteinExistence type="predicted"/>
<evidence type="ECO:0000256" key="2">
    <source>
        <dbReference type="SAM" id="Phobius"/>
    </source>
</evidence>
<gene>
    <name evidence="5" type="primary">yiaV</name>
    <name evidence="5" type="ORF">CA13_28380</name>
</gene>
<dbReference type="InterPro" id="IPR058792">
    <property type="entry name" value="Beta-barrel_RND_2"/>
</dbReference>
<feature type="domain" description="Multidrug resistance protein MdtA-like barrel-sandwich hybrid" evidence="3">
    <location>
        <begin position="65"/>
        <end position="369"/>
    </location>
</feature>
<dbReference type="InterPro" id="IPR058625">
    <property type="entry name" value="MdtA-like_BSH"/>
</dbReference>
<dbReference type="SUPFAM" id="SSF111369">
    <property type="entry name" value="HlyD-like secretion proteins"/>
    <property type="match status" value="3"/>
</dbReference>
<dbReference type="Gene3D" id="2.40.50.100">
    <property type="match status" value="1"/>
</dbReference>
<dbReference type="Proteomes" id="UP000315010">
    <property type="component" value="Unassembled WGS sequence"/>
</dbReference>
<evidence type="ECO:0000256" key="1">
    <source>
        <dbReference type="SAM" id="Coils"/>
    </source>
</evidence>
<dbReference type="PANTHER" id="PTHR30386:SF18">
    <property type="entry name" value="INNER MEMBRANE PROTEIN YIAV-RELATED"/>
    <property type="match status" value="1"/>
</dbReference>
<comment type="caution">
    <text evidence="5">The sequence shown here is derived from an EMBL/GenBank/DDBJ whole genome shotgun (WGS) entry which is preliminary data.</text>
</comment>
<name>A0A5C5Z2Y1_9BACT</name>
<dbReference type="EMBL" id="SJPJ01000001">
    <property type="protein sequence ID" value="TWT81386.1"/>
    <property type="molecule type" value="Genomic_DNA"/>
</dbReference>
<evidence type="ECO:0000313" key="5">
    <source>
        <dbReference type="EMBL" id="TWT81386.1"/>
    </source>
</evidence>
<dbReference type="PANTHER" id="PTHR30386">
    <property type="entry name" value="MEMBRANE FUSION SUBUNIT OF EMRAB-TOLC MULTIDRUG EFFLUX PUMP"/>
    <property type="match status" value="1"/>
</dbReference>
<feature type="transmembrane region" description="Helical" evidence="2">
    <location>
        <begin position="6"/>
        <end position="24"/>
    </location>
</feature>
<evidence type="ECO:0000313" key="6">
    <source>
        <dbReference type="Proteomes" id="UP000315010"/>
    </source>
</evidence>
<keyword evidence="6" id="KW-1185">Reference proteome</keyword>
<feature type="transmembrane region" description="Helical" evidence="2">
    <location>
        <begin position="31"/>
        <end position="48"/>
    </location>
</feature>
<evidence type="ECO:0000259" key="4">
    <source>
        <dbReference type="Pfam" id="PF25954"/>
    </source>
</evidence>
<keyword evidence="2" id="KW-1133">Transmembrane helix</keyword>
<dbReference type="Pfam" id="PF25954">
    <property type="entry name" value="Beta-barrel_RND_2"/>
    <property type="match status" value="1"/>
</dbReference>
<dbReference type="AlphaFoldDB" id="A0A5C5Z2Y1"/>
<feature type="coiled-coil region" evidence="1">
    <location>
        <begin position="125"/>
        <end position="152"/>
    </location>
</feature>